<feature type="transmembrane region" description="Helical" evidence="2">
    <location>
        <begin position="175"/>
        <end position="195"/>
    </location>
</feature>
<feature type="region of interest" description="Disordered" evidence="1">
    <location>
        <begin position="90"/>
        <end position="169"/>
    </location>
</feature>
<dbReference type="EMBL" id="JAGSOH010000008">
    <property type="protein sequence ID" value="MBR7825736.1"/>
    <property type="molecule type" value="Genomic_DNA"/>
</dbReference>
<evidence type="ECO:0000313" key="4">
    <source>
        <dbReference type="Proteomes" id="UP000676325"/>
    </source>
</evidence>
<dbReference type="Proteomes" id="UP000676325">
    <property type="component" value="Unassembled WGS sequence"/>
</dbReference>
<keyword evidence="4" id="KW-1185">Reference proteome</keyword>
<evidence type="ECO:0000313" key="3">
    <source>
        <dbReference type="EMBL" id="MBR7825736.1"/>
    </source>
</evidence>
<dbReference type="AlphaFoldDB" id="A0A941E612"/>
<dbReference type="RefSeq" id="WP_212516888.1">
    <property type="nucleotide sequence ID" value="NZ_JAGSOH010000008.1"/>
</dbReference>
<feature type="compositionally biased region" description="Acidic residues" evidence="1">
    <location>
        <begin position="106"/>
        <end position="118"/>
    </location>
</feature>
<feature type="compositionally biased region" description="Low complexity" evidence="1">
    <location>
        <begin position="136"/>
        <end position="146"/>
    </location>
</feature>
<organism evidence="3 4">
    <name type="scientific">Actinospica acidithermotolerans</name>
    <dbReference type="NCBI Taxonomy" id="2828514"/>
    <lineage>
        <taxon>Bacteria</taxon>
        <taxon>Bacillati</taxon>
        <taxon>Actinomycetota</taxon>
        <taxon>Actinomycetes</taxon>
        <taxon>Catenulisporales</taxon>
        <taxon>Actinospicaceae</taxon>
        <taxon>Actinospica</taxon>
    </lineage>
</organism>
<protein>
    <submittedName>
        <fullName evidence="3">Helix-turn-helix domain-containing protein</fullName>
    </submittedName>
</protein>
<feature type="compositionally biased region" description="Basic residues" evidence="1">
    <location>
        <begin position="158"/>
        <end position="167"/>
    </location>
</feature>
<sequence length="446" mass="45503">MARKPRPVDPTAGPLQEFAHDLRMLREKAGNPTYRSLAQSAGFGATALGEAAGGVRFPSLDVTLAYVGACGGDTAEWEVRWRQVDRLLSEPVDVGQGADERHGEGETEGEDEAADGGDAEGTVEAGAADGGEDGDGAVAEPAAPAAPADPAPPPSRSRSPRSWRSLRSRPSWRSWPARAAVGVVLVLIAGVAVLVSNTTGHGPAPKSTADVDHTCPAFTEAGAFEGETYLPQTAVRTGPSTSARLVRNLPPSCWMQFTGYCLGAVVLDRNDVGQPLPDERWFEIEGGDLVSSAVIHGNPPAGLRPNTCPGSIAAPKSISLGIVADPNVLGWAILSAHGSGVRITGYAAYFAPNDTPGTAPDWHEIGAPSSSTTGDGFNVPWQFGKAGQAPGTAATLVVAAACLAGDAPTDVTDAIQVVPANPATAKPALLPAATLAKAATAACAIP</sequence>
<keyword evidence="2" id="KW-1133">Transmembrane helix</keyword>
<evidence type="ECO:0000256" key="2">
    <source>
        <dbReference type="SAM" id="Phobius"/>
    </source>
</evidence>
<comment type="caution">
    <text evidence="3">The sequence shown here is derived from an EMBL/GenBank/DDBJ whole genome shotgun (WGS) entry which is preliminary data.</text>
</comment>
<keyword evidence="2" id="KW-0472">Membrane</keyword>
<keyword evidence="2" id="KW-0812">Transmembrane</keyword>
<reference evidence="3" key="1">
    <citation type="submission" date="2021-04" db="EMBL/GenBank/DDBJ databases">
        <title>Genome based classification of Actinospica acidithermotolerans sp. nov., an actinobacterium isolated from an Indonesian hot spring.</title>
        <authorList>
            <person name="Kusuma A.B."/>
            <person name="Putra K.E."/>
            <person name="Nafisah S."/>
            <person name="Loh J."/>
            <person name="Nouioui I."/>
            <person name="Goodfellow M."/>
        </authorList>
    </citation>
    <scope>NUCLEOTIDE SEQUENCE</scope>
    <source>
        <strain evidence="3">MGRD01-02</strain>
    </source>
</reference>
<evidence type="ECO:0000256" key="1">
    <source>
        <dbReference type="SAM" id="MobiDB-lite"/>
    </source>
</evidence>
<accession>A0A941E612</accession>
<gene>
    <name evidence="3" type="ORF">KDK95_05410</name>
</gene>
<proteinExistence type="predicted"/>
<name>A0A941E612_9ACTN</name>